<organism evidence="3 4">
    <name type="scientific">Cymbomonas tetramitiformis</name>
    <dbReference type="NCBI Taxonomy" id="36881"/>
    <lineage>
        <taxon>Eukaryota</taxon>
        <taxon>Viridiplantae</taxon>
        <taxon>Chlorophyta</taxon>
        <taxon>Pyramimonadophyceae</taxon>
        <taxon>Pyramimonadales</taxon>
        <taxon>Pyramimonadaceae</taxon>
        <taxon>Cymbomonas</taxon>
    </lineage>
</organism>
<feature type="compositionally biased region" description="Basic and acidic residues" evidence="1">
    <location>
        <begin position="92"/>
        <end position="106"/>
    </location>
</feature>
<keyword evidence="4" id="KW-1185">Reference proteome</keyword>
<dbReference type="EMBL" id="LGRX02003607">
    <property type="protein sequence ID" value="KAK3281964.1"/>
    <property type="molecule type" value="Genomic_DNA"/>
</dbReference>
<feature type="chain" id="PRO_5042206360" evidence="2">
    <location>
        <begin position="21"/>
        <end position="137"/>
    </location>
</feature>
<dbReference type="AlphaFoldDB" id="A0AAE0GPI4"/>
<keyword evidence="2" id="KW-0732">Signal</keyword>
<gene>
    <name evidence="3" type="ORF">CYMTET_10275</name>
</gene>
<feature type="signal peptide" evidence="2">
    <location>
        <begin position="1"/>
        <end position="20"/>
    </location>
</feature>
<reference evidence="3 4" key="1">
    <citation type="journal article" date="2015" name="Genome Biol. Evol.">
        <title>Comparative Genomics of a Bacterivorous Green Alga Reveals Evolutionary Causalities and Consequences of Phago-Mixotrophic Mode of Nutrition.</title>
        <authorList>
            <person name="Burns J.A."/>
            <person name="Paasch A."/>
            <person name="Narechania A."/>
            <person name="Kim E."/>
        </authorList>
    </citation>
    <scope>NUCLEOTIDE SEQUENCE [LARGE SCALE GENOMIC DNA]</scope>
    <source>
        <strain evidence="3 4">PLY_AMNH</strain>
    </source>
</reference>
<feature type="region of interest" description="Disordered" evidence="1">
    <location>
        <begin position="81"/>
        <end position="117"/>
    </location>
</feature>
<evidence type="ECO:0000256" key="2">
    <source>
        <dbReference type="SAM" id="SignalP"/>
    </source>
</evidence>
<accession>A0AAE0GPI4</accession>
<comment type="caution">
    <text evidence="3">The sequence shown here is derived from an EMBL/GenBank/DDBJ whole genome shotgun (WGS) entry which is preliminary data.</text>
</comment>
<protein>
    <submittedName>
        <fullName evidence="3">Uncharacterized protein</fullName>
    </submittedName>
</protein>
<evidence type="ECO:0000313" key="4">
    <source>
        <dbReference type="Proteomes" id="UP001190700"/>
    </source>
</evidence>
<proteinExistence type="predicted"/>
<evidence type="ECO:0000313" key="3">
    <source>
        <dbReference type="EMBL" id="KAK3281964.1"/>
    </source>
</evidence>
<dbReference type="Proteomes" id="UP001190700">
    <property type="component" value="Unassembled WGS sequence"/>
</dbReference>
<evidence type="ECO:0000256" key="1">
    <source>
        <dbReference type="SAM" id="MobiDB-lite"/>
    </source>
</evidence>
<sequence length="137" mass="15469">MKKAILMALICSTFVFGSEARSSTVGRKVLDAESQAKKKQAQLKWAYENLSPPVDPSYVREELHRLHEDLRKQERRAAVEQLSLNQSNDADITAHEGRVKLEDQKPRGGRAPSGVQGALYRLKHRSWLRSEGEDASK</sequence>
<name>A0AAE0GPI4_9CHLO</name>